<accession>A0A0S4NE57</accession>
<dbReference type="PANTHER" id="PTHR33908">
    <property type="entry name" value="MANNOSYLTRANSFERASE YKCB-RELATED"/>
    <property type="match status" value="1"/>
</dbReference>
<dbReference type="Pfam" id="PF13231">
    <property type="entry name" value="PMT_2"/>
    <property type="match status" value="1"/>
</dbReference>
<dbReference type="GO" id="GO:0016763">
    <property type="term" value="F:pentosyltransferase activity"/>
    <property type="evidence" value="ECO:0007669"/>
    <property type="project" value="TreeGrafter"/>
</dbReference>
<sequence length="526" mass="61080">MWDESLYGVRAKAIYYFNEWIDQTNYAVGGLYSSAHPPLFIWLTTILYKIFGISEFTTRFFSALFGSLIVLLTYLMARKFFDHQSSFLTIPFIGSIYLVNFYSRQAQLDIPYIFFITLSLYFYLEFLNGKKFHLYLSSFALGLALMTKIIVGFFVPITLAFFLFTMYLTGRVKFKEACLQLITLTSIGLLIALPWHVYMLTAHGEDFINTFFKFHIIERLTEGVEENIPELGYFYILNQLIVQFPPSILVFIDLIKNVKHLKKIDSQKILIHSWFWSEFFIISLSKTKIPNYVLPLFVPAVIISANYIKEVIDKKEGIFPLSLLLISLVWSSSQELRNAVKEVLKLNADLNSLIITALFALSMPFILSVVSLVLKKIESGKIVKFVYVMAIGVGLFSILKTEFFIDYERYNDGAEKVCSFIDSSKVDTVLYLHTKHSTAGMNPQLTFYSYRKLSGLIKWIEIPRGKHQIIKNYLHNLRNPIVIVERTARDLQNKQHEFESTKHLLLEAGFKELINVRRYILFKREP</sequence>
<evidence type="ECO:0000313" key="11">
    <source>
        <dbReference type="EMBL" id="CUU08367.1"/>
    </source>
</evidence>
<evidence type="ECO:0000256" key="1">
    <source>
        <dbReference type="ARBA" id="ARBA00004651"/>
    </source>
</evidence>
<keyword evidence="2" id="KW-1003">Cell membrane</keyword>
<accession>A0A0P1MCD0</accession>
<name>A0A0P1MCD0_9BACT</name>
<reference evidence="10 13" key="2">
    <citation type="submission" date="2015-11" db="EMBL/GenBank/DDBJ databases">
        <authorList>
            <person name="Varghese N."/>
        </authorList>
    </citation>
    <scope>NUCLEOTIDE SEQUENCE [LARGE SCALE GENOMIC DNA]</scope>
    <source>
        <strain evidence="10 13">JGI-8</strain>
    </source>
</reference>
<dbReference type="EMBL" id="FAOP01000009">
    <property type="protein sequence ID" value="CUU08367.1"/>
    <property type="molecule type" value="Genomic_DNA"/>
</dbReference>
<evidence type="ECO:0000256" key="3">
    <source>
        <dbReference type="ARBA" id="ARBA00022676"/>
    </source>
</evidence>
<evidence type="ECO:0000313" key="13">
    <source>
        <dbReference type="Proteomes" id="UP000182200"/>
    </source>
</evidence>
<evidence type="ECO:0000313" key="10">
    <source>
        <dbReference type="EMBL" id="CUS92902.1"/>
    </source>
</evidence>
<feature type="domain" description="Glycosyltransferase RgtA/B/C/D-like" evidence="9">
    <location>
        <begin position="36"/>
        <end position="196"/>
    </location>
</feature>
<dbReference type="Proteomes" id="UP000182200">
    <property type="component" value="Unassembled WGS sequence"/>
</dbReference>
<evidence type="ECO:0000256" key="4">
    <source>
        <dbReference type="ARBA" id="ARBA00022679"/>
    </source>
</evidence>
<protein>
    <submittedName>
        <fullName evidence="11">4-amino-4-deoxy-L-arabinose transferase</fullName>
    </submittedName>
</protein>
<evidence type="ECO:0000256" key="2">
    <source>
        <dbReference type="ARBA" id="ARBA00022475"/>
    </source>
</evidence>
<keyword evidence="7 8" id="KW-0472">Membrane</keyword>
<keyword evidence="3" id="KW-0328">Glycosyltransferase</keyword>
<dbReference type="GO" id="GO:0005886">
    <property type="term" value="C:plasma membrane"/>
    <property type="evidence" value="ECO:0007669"/>
    <property type="project" value="UniProtKB-SubCell"/>
</dbReference>
<dbReference type="EMBL" id="CZVI01000031">
    <property type="protein sequence ID" value="CUS92902.1"/>
    <property type="molecule type" value="Genomic_DNA"/>
</dbReference>
<feature type="transmembrane region" description="Helical" evidence="8">
    <location>
        <begin position="139"/>
        <end position="165"/>
    </location>
</feature>
<feature type="transmembrane region" description="Helical" evidence="8">
    <location>
        <begin position="26"/>
        <end position="48"/>
    </location>
</feature>
<organism evidence="11 12">
    <name type="scientific">Candidatus Kryptonium thompsonii</name>
    <dbReference type="NCBI Taxonomy" id="1633631"/>
    <lineage>
        <taxon>Bacteria</taxon>
        <taxon>Pseudomonadati</taxon>
        <taxon>Candidatus Kryptoniota</taxon>
        <taxon>Candidatus Kryptonium</taxon>
    </lineage>
</organism>
<gene>
    <name evidence="11" type="ORF">JGI4_02067</name>
    <name evidence="10" type="ORF">JGI8_01744</name>
</gene>
<dbReference type="PANTHER" id="PTHR33908:SF3">
    <property type="entry name" value="UNDECAPRENYL PHOSPHATE-ALPHA-4-AMINO-4-DEOXY-L-ARABINOSE ARABINOSYL TRANSFERASE"/>
    <property type="match status" value="1"/>
</dbReference>
<dbReference type="InterPro" id="IPR038731">
    <property type="entry name" value="RgtA/B/C-like"/>
</dbReference>
<dbReference type="AlphaFoldDB" id="A0A0P1MCD0"/>
<feature type="transmembrane region" description="Helical" evidence="8">
    <location>
        <begin position="110"/>
        <end position="127"/>
    </location>
</feature>
<keyword evidence="13" id="KW-1185">Reference proteome</keyword>
<feature type="transmembrane region" description="Helical" evidence="8">
    <location>
        <begin position="291"/>
        <end position="308"/>
    </location>
</feature>
<evidence type="ECO:0000259" key="9">
    <source>
        <dbReference type="Pfam" id="PF13231"/>
    </source>
</evidence>
<evidence type="ECO:0000256" key="7">
    <source>
        <dbReference type="ARBA" id="ARBA00023136"/>
    </source>
</evidence>
<dbReference type="InterPro" id="IPR050297">
    <property type="entry name" value="LipidA_mod_glycosyltrf_83"/>
</dbReference>
<dbReference type="STRING" id="1633631.GCA_001442925_02061"/>
<feature type="transmembrane region" description="Helical" evidence="8">
    <location>
        <begin position="353"/>
        <end position="374"/>
    </location>
</feature>
<feature type="transmembrane region" description="Helical" evidence="8">
    <location>
        <begin position="233"/>
        <end position="255"/>
    </location>
</feature>
<keyword evidence="5 8" id="KW-0812">Transmembrane</keyword>
<evidence type="ECO:0000256" key="5">
    <source>
        <dbReference type="ARBA" id="ARBA00022692"/>
    </source>
</evidence>
<feature type="transmembrane region" description="Helical" evidence="8">
    <location>
        <begin position="60"/>
        <end position="77"/>
    </location>
</feature>
<dbReference type="GO" id="GO:0010041">
    <property type="term" value="P:response to iron(III) ion"/>
    <property type="evidence" value="ECO:0007669"/>
    <property type="project" value="TreeGrafter"/>
</dbReference>
<comment type="subcellular location">
    <subcellularLocation>
        <location evidence="1">Cell membrane</location>
        <topology evidence="1">Multi-pass membrane protein</topology>
    </subcellularLocation>
</comment>
<feature type="transmembrane region" description="Helical" evidence="8">
    <location>
        <begin position="83"/>
        <end position="103"/>
    </location>
</feature>
<dbReference type="GO" id="GO:0009103">
    <property type="term" value="P:lipopolysaccharide biosynthetic process"/>
    <property type="evidence" value="ECO:0007669"/>
    <property type="project" value="UniProtKB-ARBA"/>
</dbReference>
<feature type="transmembrane region" description="Helical" evidence="8">
    <location>
        <begin position="177"/>
        <end position="197"/>
    </location>
</feature>
<proteinExistence type="predicted"/>
<feature type="transmembrane region" description="Helical" evidence="8">
    <location>
        <begin position="386"/>
        <end position="405"/>
    </location>
</feature>
<evidence type="ECO:0000256" key="6">
    <source>
        <dbReference type="ARBA" id="ARBA00022989"/>
    </source>
</evidence>
<evidence type="ECO:0000256" key="8">
    <source>
        <dbReference type="SAM" id="Phobius"/>
    </source>
</evidence>
<reference evidence="11 12" key="1">
    <citation type="submission" date="2015-11" db="EMBL/GenBank/DDBJ databases">
        <authorList>
            <person name="Zhang Y."/>
            <person name="Guo Z."/>
        </authorList>
    </citation>
    <scope>NUCLEOTIDE SEQUENCE [LARGE SCALE GENOMIC DNA]</scope>
    <source>
        <strain evidence="11">JGI-4</strain>
    </source>
</reference>
<evidence type="ECO:0000313" key="12">
    <source>
        <dbReference type="Proteomes" id="UP000182011"/>
    </source>
</evidence>
<keyword evidence="6 8" id="KW-1133">Transmembrane helix</keyword>
<dbReference type="Proteomes" id="UP000182011">
    <property type="component" value="Unassembled WGS sequence"/>
</dbReference>
<keyword evidence="4 11" id="KW-0808">Transferase</keyword>